<feature type="transmembrane region" description="Helical" evidence="7">
    <location>
        <begin position="195"/>
        <end position="217"/>
    </location>
</feature>
<evidence type="ECO:0000256" key="4">
    <source>
        <dbReference type="ARBA" id="ARBA00022692"/>
    </source>
</evidence>
<dbReference type="InterPro" id="IPR000515">
    <property type="entry name" value="MetI-like"/>
</dbReference>
<dbReference type="PANTHER" id="PTHR30151">
    <property type="entry name" value="ALKANE SULFONATE ABC TRANSPORTER-RELATED, MEMBRANE SUBUNIT"/>
    <property type="match status" value="1"/>
</dbReference>
<dbReference type="AlphaFoldDB" id="A0A9D2J842"/>
<feature type="domain" description="ABC transmembrane type-1" evidence="8">
    <location>
        <begin position="66"/>
        <end position="246"/>
    </location>
</feature>
<reference evidence="9" key="1">
    <citation type="journal article" date="2021" name="PeerJ">
        <title>Extensive microbial diversity within the chicken gut microbiome revealed by metagenomics and culture.</title>
        <authorList>
            <person name="Gilroy R."/>
            <person name="Ravi A."/>
            <person name="Getino M."/>
            <person name="Pursley I."/>
            <person name="Horton D.L."/>
            <person name="Alikhan N.F."/>
            <person name="Baker D."/>
            <person name="Gharbi K."/>
            <person name="Hall N."/>
            <person name="Watson M."/>
            <person name="Adriaenssens E.M."/>
            <person name="Foster-Nyarko E."/>
            <person name="Jarju S."/>
            <person name="Secka A."/>
            <person name="Antonio M."/>
            <person name="Oren A."/>
            <person name="Chaudhuri R.R."/>
            <person name="La Ragione R."/>
            <person name="Hildebrand F."/>
            <person name="Pallen M.J."/>
        </authorList>
    </citation>
    <scope>NUCLEOTIDE SEQUENCE</scope>
    <source>
        <strain evidence="9">CHK179-28034</strain>
    </source>
</reference>
<dbReference type="EMBL" id="DXBR01000059">
    <property type="protein sequence ID" value="HIZ39637.1"/>
    <property type="molecule type" value="Genomic_DNA"/>
</dbReference>
<accession>A0A9D2J842</accession>
<evidence type="ECO:0000256" key="5">
    <source>
        <dbReference type="ARBA" id="ARBA00022989"/>
    </source>
</evidence>
<evidence type="ECO:0000313" key="10">
    <source>
        <dbReference type="Proteomes" id="UP000824049"/>
    </source>
</evidence>
<dbReference type="PROSITE" id="PS50928">
    <property type="entry name" value="ABC_TM1"/>
    <property type="match status" value="1"/>
</dbReference>
<dbReference type="Gene3D" id="1.10.3720.10">
    <property type="entry name" value="MetI-like"/>
    <property type="match status" value="1"/>
</dbReference>
<reference evidence="9" key="2">
    <citation type="submission" date="2021-04" db="EMBL/GenBank/DDBJ databases">
        <authorList>
            <person name="Gilroy R."/>
        </authorList>
    </citation>
    <scope>NUCLEOTIDE SEQUENCE</scope>
    <source>
        <strain evidence="9">CHK179-28034</strain>
    </source>
</reference>
<feature type="transmembrane region" description="Helical" evidence="7">
    <location>
        <begin position="229"/>
        <end position="247"/>
    </location>
</feature>
<dbReference type="InterPro" id="IPR035906">
    <property type="entry name" value="MetI-like_sf"/>
</dbReference>
<dbReference type="SUPFAM" id="SSF161098">
    <property type="entry name" value="MetI-like"/>
    <property type="match status" value="1"/>
</dbReference>
<comment type="similarity">
    <text evidence="7">Belongs to the binding-protein-dependent transport system permease family.</text>
</comment>
<name>A0A9D2J842_9FIRM</name>
<evidence type="ECO:0000313" key="9">
    <source>
        <dbReference type="EMBL" id="HIZ39637.1"/>
    </source>
</evidence>
<dbReference type="GO" id="GO:0055085">
    <property type="term" value="P:transmembrane transport"/>
    <property type="evidence" value="ECO:0007669"/>
    <property type="project" value="InterPro"/>
</dbReference>
<evidence type="ECO:0000256" key="7">
    <source>
        <dbReference type="RuleBase" id="RU363032"/>
    </source>
</evidence>
<keyword evidence="5 7" id="KW-1133">Transmembrane helix</keyword>
<evidence type="ECO:0000256" key="6">
    <source>
        <dbReference type="ARBA" id="ARBA00023136"/>
    </source>
</evidence>
<comment type="caution">
    <text evidence="9">The sequence shown here is derived from an EMBL/GenBank/DDBJ whole genome shotgun (WGS) entry which is preliminary data.</text>
</comment>
<feature type="transmembrane region" description="Helical" evidence="7">
    <location>
        <begin position="66"/>
        <end position="91"/>
    </location>
</feature>
<evidence type="ECO:0000256" key="2">
    <source>
        <dbReference type="ARBA" id="ARBA00022448"/>
    </source>
</evidence>
<sequence>MKKRSLKATVIQELLFLAAIVVLWQLIYMVGVDGLSIWKAYAMPSPAGVWESFVDLMSDGSLLSAIGYSLLRGAIGYAISLVLGGILGILMNHFGFLHRNLRPLVMGVQTLPSVCWVPFSILWFGLTQTAIVFVVVMGSAFSISIAVDNAINNVPPIYKKAALTMGANQKQIYRKVVFPACLPELIAGMKQGWSFAWRALMSGEVMTTSIGLGQTLITGRNLADINQVMLVMVVIVLVGIFIDQAIFRTVEKRVLRKRGLEN</sequence>
<feature type="transmembrane region" description="Helical" evidence="7">
    <location>
        <begin position="103"/>
        <end position="124"/>
    </location>
</feature>
<comment type="subcellular location">
    <subcellularLocation>
        <location evidence="1 7">Cell membrane</location>
        <topology evidence="1 7">Multi-pass membrane protein</topology>
    </subcellularLocation>
</comment>
<keyword evidence="6 7" id="KW-0472">Membrane</keyword>
<keyword evidence="3" id="KW-1003">Cell membrane</keyword>
<dbReference type="Pfam" id="PF00528">
    <property type="entry name" value="BPD_transp_1"/>
    <property type="match status" value="1"/>
</dbReference>
<dbReference type="GO" id="GO:0005886">
    <property type="term" value="C:plasma membrane"/>
    <property type="evidence" value="ECO:0007669"/>
    <property type="project" value="UniProtKB-SubCell"/>
</dbReference>
<evidence type="ECO:0000256" key="3">
    <source>
        <dbReference type="ARBA" id="ARBA00022475"/>
    </source>
</evidence>
<keyword evidence="4 7" id="KW-0812">Transmembrane</keyword>
<keyword evidence="2 7" id="KW-0813">Transport</keyword>
<protein>
    <submittedName>
        <fullName evidence="9">ABC transporter permease</fullName>
    </submittedName>
</protein>
<gene>
    <name evidence="9" type="ORF">H9968_06900</name>
</gene>
<dbReference type="CDD" id="cd06261">
    <property type="entry name" value="TM_PBP2"/>
    <property type="match status" value="1"/>
</dbReference>
<dbReference type="Proteomes" id="UP000824049">
    <property type="component" value="Unassembled WGS sequence"/>
</dbReference>
<dbReference type="PANTHER" id="PTHR30151:SF0">
    <property type="entry name" value="ABC TRANSPORTER PERMEASE PROTEIN MJ0413-RELATED"/>
    <property type="match status" value="1"/>
</dbReference>
<evidence type="ECO:0000259" key="8">
    <source>
        <dbReference type="PROSITE" id="PS50928"/>
    </source>
</evidence>
<evidence type="ECO:0000256" key="1">
    <source>
        <dbReference type="ARBA" id="ARBA00004651"/>
    </source>
</evidence>
<proteinExistence type="inferred from homology"/>
<feature type="transmembrane region" description="Helical" evidence="7">
    <location>
        <begin position="130"/>
        <end position="151"/>
    </location>
</feature>
<organism evidence="9 10">
    <name type="scientific">Candidatus Anaerobutyricum stercoris</name>
    <dbReference type="NCBI Taxonomy" id="2838457"/>
    <lineage>
        <taxon>Bacteria</taxon>
        <taxon>Bacillati</taxon>
        <taxon>Bacillota</taxon>
        <taxon>Clostridia</taxon>
        <taxon>Lachnospirales</taxon>
        <taxon>Lachnospiraceae</taxon>
        <taxon>Anaerobutyricum</taxon>
    </lineage>
</organism>